<keyword evidence="2" id="KW-0378">Hydrolase</keyword>
<dbReference type="GO" id="GO:0008889">
    <property type="term" value="F:glycerophosphodiester phosphodiesterase activity"/>
    <property type="evidence" value="ECO:0007669"/>
    <property type="project" value="UniProtKB-EC"/>
</dbReference>
<feature type="non-terminal residue" evidence="2">
    <location>
        <position position="1"/>
    </location>
</feature>
<reference evidence="2" key="1">
    <citation type="submission" date="2020-02" db="EMBL/GenBank/DDBJ databases">
        <authorList>
            <person name="Meier V. D."/>
        </authorList>
    </citation>
    <scope>NUCLEOTIDE SEQUENCE</scope>
    <source>
        <strain evidence="2">AVDCRST_MAG32</strain>
    </source>
</reference>
<dbReference type="EMBL" id="CADCUM010000010">
    <property type="protein sequence ID" value="CAA9367828.1"/>
    <property type="molecule type" value="Genomic_DNA"/>
</dbReference>
<accession>A0A6J4MVH4</accession>
<feature type="non-terminal residue" evidence="2">
    <location>
        <position position="259"/>
    </location>
</feature>
<protein>
    <submittedName>
        <fullName evidence="2">Glycerophosphoryl diester phosphodiesterase</fullName>
        <ecNumber evidence="2">3.1.4.46</ecNumber>
    </submittedName>
</protein>
<gene>
    <name evidence="2" type="ORF">AVDCRST_MAG32-248</name>
</gene>
<evidence type="ECO:0000313" key="2">
    <source>
        <dbReference type="EMBL" id="CAA9367828.1"/>
    </source>
</evidence>
<feature type="compositionally biased region" description="Low complexity" evidence="1">
    <location>
        <begin position="206"/>
        <end position="218"/>
    </location>
</feature>
<sequence>ETAGRRPPGEQPRHRRAHAGGVREGRRRRGGRPRVRRPAHRRRPPRVRARPRPAPYGGDEGRRLHDEPRRARRAGLRVLEEPLGRARRRGARDGPRGGPGPDAAQAPGDGRRPRPPDRGGDRDQAPHPLRRTRRAPARRAARRLRVDRCRLAGAGDELLVQRGVPRATAGPRHPGGDAGGQGPPLAGAASAGGGRLDHRSGHEGAARAPGAGPAPGQGRARDPRLGRQQRGRPRPLPRAGCHGRDQRPPGPHPGAARPL</sequence>
<dbReference type="EC" id="3.1.4.46" evidence="2"/>
<feature type="region of interest" description="Disordered" evidence="1">
    <location>
        <begin position="1"/>
        <end position="259"/>
    </location>
</feature>
<feature type="compositionally biased region" description="Basic residues" evidence="1">
    <location>
        <begin position="128"/>
        <end position="143"/>
    </location>
</feature>
<feature type="compositionally biased region" description="Basic residues" evidence="1">
    <location>
        <begin position="25"/>
        <end position="51"/>
    </location>
</feature>
<name>A0A6J4MVH4_9ACTN</name>
<evidence type="ECO:0000256" key="1">
    <source>
        <dbReference type="SAM" id="MobiDB-lite"/>
    </source>
</evidence>
<feature type="compositionally biased region" description="Basic and acidic residues" evidence="1">
    <location>
        <begin position="109"/>
        <end position="125"/>
    </location>
</feature>
<organism evidence="2">
    <name type="scientific">uncultured Nocardioides sp</name>
    <dbReference type="NCBI Taxonomy" id="198441"/>
    <lineage>
        <taxon>Bacteria</taxon>
        <taxon>Bacillati</taxon>
        <taxon>Actinomycetota</taxon>
        <taxon>Actinomycetes</taxon>
        <taxon>Propionibacteriales</taxon>
        <taxon>Nocardioidaceae</taxon>
        <taxon>Nocardioides</taxon>
        <taxon>environmental samples</taxon>
    </lineage>
</organism>
<proteinExistence type="predicted"/>
<feature type="compositionally biased region" description="Basic and acidic residues" evidence="1">
    <location>
        <begin position="59"/>
        <end position="69"/>
    </location>
</feature>
<feature type="compositionally biased region" description="Basic and acidic residues" evidence="1">
    <location>
        <begin position="195"/>
        <end position="205"/>
    </location>
</feature>
<dbReference type="AlphaFoldDB" id="A0A6J4MVH4"/>